<name>A0A9Q0M8R3_BLOTA</name>
<organism evidence="3 4">
    <name type="scientific">Blomia tropicalis</name>
    <name type="common">Mite</name>
    <dbReference type="NCBI Taxonomy" id="40697"/>
    <lineage>
        <taxon>Eukaryota</taxon>
        <taxon>Metazoa</taxon>
        <taxon>Ecdysozoa</taxon>
        <taxon>Arthropoda</taxon>
        <taxon>Chelicerata</taxon>
        <taxon>Arachnida</taxon>
        <taxon>Acari</taxon>
        <taxon>Acariformes</taxon>
        <taxon>Sarcoptiformes</taxon>
        <taxon>Astigmata</taxon>
        <taxon>Glycyphagoidea</taxon>
        <taxon>Echimyopodidae</taxon>
        <taxon>Blomia</taxon>
    </lineage>
</organism>
<feature type="domain" description="Nbr1 FW" evidence="2">
    <location>
        <begin position="107"/>
        <end position="197"/>
    </location>
</feature>
<comment type="caution">
    <text evidence="3">The sequence shown here is derived from an EMBL/GenBank/DDBJ whole genome shotgun (WGS) entry which is preliminary data.</text>
</comment>
<dbReference type="AlphaFoldDB" id="A0A9Q0M8R3"/>
<dbReference type="Proteomes" id="UP001142055">
    <property type="component" value="Chromosome 2"/>
</dbReference>
<protein>
    <recommendedName>
        <fullName evidence="2">Nbr1 FW domain-containing protein</fullName>
    </recommendedName>
</protein>
<dbReference type="CDD" id="cd14947">
    <property type="entry name" value="NBR1_like"/>
    <property type="match status" value="1"/>
</dbReference>
<dbReference type="PANTHER" id="PTHR20930:SF0">
    <property type="entry name" value="PROTEIN ILRUN"/>
    <property type="match status" value="1"/>
</dbReference>
<dbReference type="Gene3D" id="2.60.40.10">
    <property type="entry name" value="Immunoglobulins"/>
    <property type="match status" value="1"/>
</dbReference>
<feature type="region of interest" description="Disordered" evidence="1">
    <location>
        <begin position="1"/>
        <end position="22"/>
    </location>
</feature>
<evidence type="ECO:0000313" key="3">
    <source>
        <dbReference type="EMBL" id="KAJ6220152.1"/>
    </source>
</evidence>
<dbReference type="InterPro" id="IPR032350">
    <property type="entry name" value="Nbr1_FW"/>
</dbReference>
<dbReference type="GO" id="GO:0000407">
    <property type="term" value="C:phagophore assembly site"/>
    <property type="evidence" value="ECO:0007669"/>
    <property type="project" value="TreeGrafter"/>
</dbReference>
<dbReference type="EMBL" id="JAPWDV010000002">
    <property type="protein sequence ID" value="KAJ6220152.1"/>
    <property type="molecule type" value="Genomic_DNA"/>
</dbReference>
<evidence type="ECO:0000313" key="4">
    <source>
        <dbReference type="Proteomes" id="UP001142055"/>
    </source>
</evidence>
<proteinExistence type="predicted"/>
<dbReference type="PANTHER" id="PTHR20930">
    <property type="entry name" value="OVARIAN CARCINOMA ANTIGEN CA125-RELATED"/>
    <property type="match status" value="1"/>
</dbReference>
<dbReference type="CDD" id="cd14349">
    <property type="entry name" value="UBA_CF106"/>
    <property type="match status" value="1"/>
</dbReference>
<accession>A0A9Q0M8R3</accession>
<evidence type="ECO:0000259" key="2">
    <source>
        <dbReference type="Pfam" id="PF16158"/>
    </source>
</evidence>
<dbReference type="GO" id="GO:0043130">
    <property type="term" value="F:ubiquitin binding"/>
    <property type="evidence" value="ECO:0007669"/>
    <property type="project" value="TreeGrafter"/>
</dbReference>
<dbReference type="InterPro" id="IPR039517">
    <property type="entry name" value="C6orf106_UBA-like"/>
</dbReference>
<gene>
    <name evidence="3" type="ORF">RDWZM_005964</name>
</gene>
<sequence length="330" mass="36081">MDVDFGDVQAGGNSGDGGGGGDDITSELLQKFSCMNTTDREVLIQQFKVLLGEKCSETSAEFWLDMNNWNLQAAVCSYFDYENQNSSYLIKLPSMSFISDPNFVDRWPPNSSFTYHCIVTNSGDEPWPLGCSLRFCGGTQMSHEERVLLPGLIPGQSADVKLSMISPNSVGGHSCQWRPATLTGQFFGETIFIIINVTDDQMLQSVTQQLSDAHLSMDLNQSKDNVAYSMPQPSSASLLPLIPTPSSVSIATTIFPNSNSNQFTPGMCLPGSTAAGYTAPMDEHHQSSNSLSNGILPSNNDTAIVQAQQQQQQQQQLLFSIINFIVCHWH</sequence>
<evidence type="ECO:0000256" key="1">
    <source>
        <dbReference type="SAM" id="MobiDB-lite"/>
    </source>
</evidence>
<dbReference type="InterPro" id="IPR013783">
    <property type="entry name" value="Ig-like_fold"/>
</dbReference>
<dbReference type="InterPro" id="IPR009060">
    <property type="entry name" value="UBA-like_sf"/>
</dbReference>
<dbReference type="Pfam" id="PF16158">
    <property type="entry name" value="N_BRCA1_IG"/>
    <property type="match status" value="1"/>
</dbReference>
<dbReference type="Gene3D" id="1.10.8.10">
    <property type="entry name" value="DNA helicase RuvA subunit, C-terminal domain"/>
    <property type="match status" value="1"/>
</dbReference>
<feature type="compositionally biased region" description="Gly residues" evidence="1">
    <location>
        <begin position="12"/>
        <end position="22"/>
    </location>
</feature>
<keyword evidence="4" id="KW-1185">Reference proteome</keyword>
<dbReference type="GO" id="GO:0016236">
    <property type="term" value="P:macroautophagy"/>
    <property type="evidence" value="ECO:0007669"/>
    <property type="project" value="TreeGrafter"/>
</dbReference>
<dbReference type="SUPFAM" id="SSF46934">
    <property type="entry name" value="UBA-like"/>
    <property type="match status" value="1"/>
</dbReference>
<dbReference type="Pfam" id="PF14555">
    <property type="entry name" value="UBA_4"/>
    <property type="match status" value="1"/>
</dbReference>
<feature type="compositionally biased region" description="Low complexity" evidence="1">
    <location>
        <begin position="1"/>
        <end position="11"/>
    </location>
</feature>
<reference evidence="3" key="1">
    <citation type="submission" date="2022-12" db="EMBL/GenBank/DDBJ databases">
        <title>Genome assemblies of Blomia tropicalis.</title>
        <authorList>
            <person name="Cui Y."/>
        </authorList>
    </citation>
    <scope>NUCLEOTIDE SEQUENCE</scope>
    <source>
        <tissue evidence="3">Adult mites</tissue>
    </source>
</reference>